<dbReference type="Proteomes" id="UP000321085">
    <property type="component" value="Unassembled WGS sequence"/>
</dbReference>
<keyword evidence="1" id="KW-0472">Membrane</keyword>
<protein>
    <submittedName>
        <fullName evidence="2">Uncharacterized protein</fullName>
    </submittedName>
</protein>
<evidence type="ECO:0000256" key="1">
    <source>
        <dbReference type="SAM" id="Phobius"/>
    </source>
</evidence>
<evidence type="ECO:0000313" key="2">
    <source>
        <dbReference type="EMBL" id="GEO17919.1"/>
    </source>
</evidence>
<feature type="transmembrane region" description="Helical" evidence="1">
    <location>
        <begin position="81"/>
        <end position="99"/>
    </location>
</feature>
<keyword evidence="3" id="KW-1185">Reference proteome</keyword>
<dbReference type="AlphaFoldDB" id="A0A512C139"/>
<feature type="transmembrane region" description="Helical" evidence="1">
    <location>
        <begin position="135"/>
        <end position="152"/>
    </location>
</feature>
<organism evidence="2 3">
    <name type="scientific">Microvirga aerophila</name>
    <dbReference type="NCBI Taxonomy" id="670291"/>
    <lineage>
        <taxon>Bacteria</taxon>
        <taxon>Pseudomonadati</taxon>
        <taxon>Pseudomonadota</taxon>
        <taxon>Alphaproteobacteria</taxon>
        <taxon>Hyphomicrobiales</taxon>
        <taxon>Methylobacteriaceae</taxon>
        <taxon>Microvirga</taxon>
    </lineage>
</organism>
<comment type="caution">
    <text evidence="2">The sequence shown here is derived from an EMBL/GenBank/DDBJ whole genome shotgun (WGS) entry which is preliminary data.</text>
</comment>
<name>A0A512C139_9HYPH</name>
<keyword evidence="1" id="KW-0812">Transmembrane</keyword>
<proteinExistence type="predicted"/>
<reference evidence="2 3" key="1">
    <citation type="submission" date="2019-07" db="EMBL/GenBank/DDBJ databases">
        <title>Whole genome shotgun sequence of Microvirga aerophila NBRC 106136.</title>
        <authorList>
            <person name="Hosoyama A."/>
            <person name="Uohara A."/>
            <person name="Ohji S."/>
            <person name="Ichikawa N."/>
        </authorList>
    </citation>
    <scope>NUCLEOTIDE SEQUENCE [LARGE SCALE GENOMIC DNA]</scope>
    <source>
        <strain evidence="2 3">NBRC 106136</strain>
    </source>
</reference>
<keyword evidence="1" id="KW-1133">Transmembrane helix</keyword>
<dbReference type="EMBL" id="BJYU01000135">
    <property type="protein sequence ID" value="GEO17919.1"/>
    <property type="molecule type" value="Genomic_DNA"/>
</dbReference>
<evidence type="ECO:0000313" key="3">
    <source>
        <dbReference type="Proteomes" id="UP000321085"/>
    </source>
</evidence>
<sequence length="153" mass="17260">MGEIVKSRTDGLGGARRYRNLIYGIAFRPFPHGRGAAIARSTEQADLPILAKGLEPHLDRQTSRSSGTESRVIFGAYNDRLLYFALVFGGVSVVAAVIARRSWQQFQDALKAPLSWCNGDVPCQREWDFRYWRRMARVMAGLSIVLSIFWLIP</sequence>
<gene>
    <name evidence="2" type="ORF">MAE02_56150</name>
</gene>
<accession>A0A512C139</accession>